<reference evidence="1 2" key="2">
    <citation type="journal article" date="2016" name="Environ. Microbiol. Rep.">
        <title>Metagenomic evidence for the presence of phototrophic Gemmatimonadetes bacteria in diverse environments.</title>
        <authorList>
            <person name="Zeng Y."/>
            <person name="Baumbach J."/>
            <person name="Barbosa E.G."/>
            <person name="Azevedo V."/>
            <person name="Zhang C."/>
            <person name="Koblizek M."/>
        </authorList>
    </citation>
    <scope>NUCLEOTIDE SEQUENCE [LARGE SCALE GENOMIC DNA]</scope>
    <source>
        <strain evidence="1 2">AP64</strain>
    </source>
</reference>
<reference evidence="1 2" key="1">
    <citation type="journal article" date="2014" name="Proc. Natl. Acad. Sci. U.S.A.">
        <title>Functional type 2 photosynthetic reaction centers found in the rare bacterial phylum Gemmatimonadetes.</title>
        <authorList>
            <person name="Zeng Y."/>
            <person name="Feng F."/>
            <person name="Medova H."/>
            <person name="Dean J."/>
            <person name="Koblizek M."/>
        </authorList>
    </citation>
    <scope>NUCLEOTIDE SEQUENCE [LARGE SCALE GENOMIC DNA]</scope>
    <source>
        <strain evidence="1 2">AP64</strain>
    </source>
</reference>
<gene>
    <name evidence="1" type="ORF">GEMMAAP_10760</name>
</gene>
<organism evidence="1 2">
    <name type="scientific">Gemmatimonas phototrophica</name>
    <dbReference type="NCBI Taxonomy" id="1379270"/>
    <lineage>
        <taxon>Bacteria</taxon>
        <taxon>Pseudomonadati</taxon>
        <taxon>Gemmatimonadota</taxon>
        <taxon>Gemmatimonadia</taxon>
        <taxon>Gemmatimonadales</taxon>
        <taxon>Gemmatimonadaceae</taxon>
        <taxon>Gemmatimonas</taxon>
    </lineage>
</organism>
<dbReference type="KEGG" id="gph:GEMMAAP_10760"/>
<protein>
    <recommendedName>
        <fullName evidence="3">RagB/SusD domain-containing protein</fullName>
    </recommendedName>
</protein>
<accession>A0A143BKY6</accession>
<evidence type="ECO:0000313" key="2">
    <source>
        <dbReference type="Proteomes" id="UP000076404"/>
    </source>
</evidence>
<name>A0A143BKY6_9BACT</name>
<proteinExistence type="predicted"/>
<dbReference type="STRING" id="1379270.GEMMAAP_10760"/>
<dbReference type="PROSITE" id="PS51257">
    <property type="entry name" value="PROKAR_LIPOPROTEIN"/>
    <property type="match status" value="1"/>
</dbReference>
<dbReference type="SUPFAM" id="SSF48452">
    <property type="entry name" value="TPR-like"/>
    <property type="match status" value="1"/>
</dbReference>
<dbReference type="eggNOG" id="ENOG5033PYJ">
    <property type="taxonomic scope" value="Bacteria"/>
</dbReference>
<keyword evidence="2" id="KW-1185">Reference proteome</keyword>
<dbReference type="RefSeq" id="WP_026849747.1">
    <property type="nucleotide sequence ID" value="NZ_CP011454.1"/>
</dbReference>
<dbReference type="EMBL" id="CP011454">
    <property type="protein sequence ID" value="AMW05170.1"/>
    <property type="molecule type" value="Genomic_DNA"/>
</dbReference>
<sequence>MTSSRILGRRSFGRTAGAVAALALSLTACQEANDRLLGVTDPDIIFPGDLERADGAVALANGTIGTFRTITGGGESTWMFGGLLADEWSTSSTFIQNDETDQRQIQLINSSVTGMLRNLYRTRTRAYEAIESIKKFSPSSRALMAEMYLARGFAEMQLALDFCNGIPIPNNPLANPPENGDQKSTAQVFALAAASLDTGLTFANGTDAQSVLMNRSIRVVRARVALALGDFATAGTLVTGVPTNFSYVHTFSLTTSSNTLWGQGLSARRYSVGDSVEGNARNIRVTNAIPFASARDPRLPVTIPTSGSINGQDGQTYARTTGMWGQLTAVDVVNGVDARMIEAEVALRNNNPTQFLAIHNTLRNAPPKLGEIQPAAMAALTDPGTEAGRVNAHFREKAFWTFSRGQRLGDMRRLIRQYGRTEATVFPQGVHYKGGNYGGDVNLPVTQPEENNPNFKGCTDRNP</sequence>
<dbReference type="AlphaFoldDB" id="A0A143BKY6"/>
<dbReference type="OrthoDB" id="1171254at2"/>
<dbReference type="Proteomes" id="UP000076404">
    <property type="component" value="Chromosome"/>
</dbReference>
<evidence type="ECO:0008006" key="3">
    <source>
        <dbReference type="Google" id="ProtNLM"/>
    </source>
</evidence>
<dbReference type="Gene3D" id="1.25.40.390">
    <property type="match status" value="1"/>
</dbReference>
<dbReference type="InterPro" id="IPR011990">
    <property type="entry name" value="TPR-like_helical_dom_sf"/>
</dbReference>
<evidence type="ECO:0000313" key="1">
    <source>
        <dbReference type="EMBL" id="AMW05170.1"/>
    </source>
</evidence>